<accession>A0A3B5QL68</accession>
<evidence type="ECO:0000313" key="2">
    <source>
        <dbReference type="Ensembl" id="ENSXMAP00000031713.1"/>
    </source>
</evidence>
<dbReference type="InParanoid" id="A0A3B5QL68"/>
<reference evidence="2" key="4">
    <citation type="submission" date="2025-09" db="UniProtKB">
        <authorList>
            <consortium name="Ensembl"/>
        </authorList>
    </citation>
    <scope>IDENTIFICATION</scope>
    <source>
        <strain evidence="2">JP 163 A</strain>
    </source>
</reference>
<name>A0A3B5QL68_XIPMA</name>
<dbReference type="AlphaFoldDB" id="A0A3B5QL68"/>
<dbReference type="Ensembl" id="ENSXMAT00000037555.1">
    <property type="protein sequence ID" value="ENSXMAP00000031713.1"/>
    <property type="gene ID" value="ENSXMAG00000022256.1"/>
</dbReference>
<evidence type="ECO:0000256" key="1">
    <source>
        <dbReference type="SAM" id="MobiDB-lite"/>
    </source>
</evidence>
<evidence type="ECO:0000313" key="3">
    <source>
        <dbReference type="Proteomes" id="UP000002852"/>
    </source>
</evidence>
<protein>
    <submittedName>
        <fullName evidence="2">Uncharacterized protein</fullName>
    </submittedName>
</protein>
<sequence>KNSSYQTTVKKEQSGQVTTAEIQANIQPSLHKQNYLKCSSILRRLAEPDPDSFYGMLGKRNGYLVHSSAERQTTAKGERFPQYQTATKV</sequence>
<reference evidence="2" key="3">
    <citation type="submission" date="2025-08" db="UniProtKB">
        <authorList>
            <consortium name="Ensembl"/>
        </authorList>
    </citation>
    <scope>IDENTIFICATION</scope>
    <source>
        <strain evidence="2">JP 163 A</strain>
    </source>
</reference>
<keyword evidence="3" id="KW-1185">Reference proteome</keyword>
<reference evidence="3" key="1">
    <citation type="submission" date="2012-01" db="EMBL/GenBank/DDBJ databases">
        <authorList>
            <person name="Walter R."/>
            <person name="Schartl M."/>
            <person name="Warren W."/>
        </authorList>
    </citation>
    <scope>NUCLEOTIDE SEQUENCE [LARGE SCALE GENOMIC DNA]</scope>
    <source>
        <strain evidence="3">JP 163 A</strain>
    </source>
</reference>
<proteinExistence type="predicted"/>
<organism evidence="2 3">
    <name type="scientific">Xiphophorus maculatus</name>
    <name type="common">Southern platyfish</name>
    <name type="synonym">Platypoecilus maculatus</name>
    <dbReference type="NCBI Taxonomy" id="8083"/>
    <lineage>
        <taxon>Eukaryota</taxon>
        <taxon>Metazoa</taxon>
        <taxon>Chordata</taxon>
        <taxon>Craniata</taxon>
        <taxon>Vertebrata</taxon>
        <taxon>Euteleostomi</taxon>
        <taxon>Actinopterygii</taxon>
        <taxon>Neopterygii</taxon>
        <taxon>Teleostei</taxon>
        <taxon>Neoteleostei</taxon>
        <taxon>Acanthomorphata</taxon>
        <taxon>Ovalentaria</taxon>
        <taxon>Atherinomorphae</taxon>
        <taxon>Cyprinodontiformes</taxon>
        <taxon>Poeciliidae</taxon>
        <taxon>Poeciliinae</taxon>
        <taxon>Xiphophorus</taxon>
    </lineage>
</organism>
<feature type="region of interest" description="Disordered" evidence="1">
    <location>
        <begin position="68"/>
        <end position="89"/>
    </location>
</feature>
<reference evidence="3" key="2">
    <citation type="journal article" date="2013" name="Nat. Genet.">
        <title>The genome of the platyfish, Xiphophorus maculatus, provides insights into evolutionary adaptation and several complex traits.</title>
        <authorList>
            <person name="Schartl M."/>
            <person name="Walter R.B."/>
            <person name="Shen Y."/>
            <person name="Garcia T."/>
            <person name="Catchen J."/>
            <person name="Amores A."/>
            <person name="Braasch I."/>
            <person name="Chalopin D."/>
            <person name="Volff J.N."/>
            <person name="Lesch K.P."/>
            <person name="Bisazza A."/>
            <person name="Minx P."/>
            <person name="Hillier L."/>
            <person name="Wilson R.K."/>
            <person name="Fuerstenberg S."/>
            <person name="Boore J."/>
            <person name="Searle S."/>
            <person name="Postlethwait J.H."/>
            <person name="Warren W.C."/>
        </authorList>
    </citation>
    <scope>NUCLEOTIDE SEQUENCE [LARGE SCALE GENOMIC DNA]</scope>
    <source>
        <strain evidence="3">JP 163 A</strain>
    </source>
</reference>
<dbReference type="GeneTree" id="ENSGT01110000271734"/>
<dbReference type="Proteomes" id="UP000002852">
    <property type="component" value="Unassembled WGS sequence"/>
</dbReference>